<sequence length="22" mass="2513">MDEQYMGKLLVGFLSCDDNCCK</sequence>
<dbReference type="Gramene" id="CDP19357">
    <property type="protein sequence ID" value="CDP19357"/>
    <property type="gene ID" value="GSCOC_T00012168001"/>
</dbReference>
<dbReference type="AlphaFoldDB" id="A0A068VFJ2"/>
<dbReference type="EMBL" id="HG739538">
    <property type="protein sequence ID" value="CDP19357.1"/>
    <property type="molecule type" value="Genomic_DNA"/>
</dbReference>
<name>A0A068VFJ2_COFCA</name>
<gene>
    <name evidence="1" type="ORF">GSCOC_T00012168001</name>
</gene>
<accession>A0A068VFJ2</accession>
<reference evidence="2" key="1">
    <citation type="journal article" date="2014" name="Science">
        <title>The coffee genome provides insight into the convergent evolution of caffeine biosynthesis.</title>
        <authorList>
            <person name="Denoeud F."/>
            <person name="Carretero-Paulet L."/>
            <person name="Dereeper A."/>
            <person name="Droc G."/>
            <person name="Guyot R."/>
            <person name="Pietrella M."/>
            <person name="Zheng C."/>
            <person name="Alberti A."/>
            <person name="Anthony F."/>
            <person name="Aprea G."/>
            <person name="Aury J.M."/>
            <person name="Bento P."/>
            <person name="Bernard M."/>
            <person name="Bocs S."/>
            <person name="Campa C."/>
            <person name="Cenci A."/>
            <person name="Combes M.C."/>
            <person name="Crouzillat D."/>
            <person name="Da Silva C."/>
            <person name="Daddiego L."/>
            <person name="De Bellis F."/>
            <person name="Dussert S."/>
            <person name="Garsmeur O."/>
            <person name="Gayraud T."/>
            <person name="Guignon V."/>
            <person name="Jahn K."/>
            <person name="Jamilloux V."/>
            <person name="Joet T."/>
            <person name="Labadie K."/>
            <person name="Lan T."/>
            <person name="Leclercq J."/>
            <person name="Lepelley M."/>
            <person name="Leroy T."/>
            <person name="Li L.T."/>
            <person name="Librado P."/>
            <person name="Lopez L."/>
            <person name="Munoz A."/>
            <person name="Noel B."/>
            <person name="Pallavicini A."/>
            <person name="Perrotta G."/>
            <person name="Poncet V."/>
            <person name="Pot D."/>
            <person name="Priyono X."/>
            <person name="Rigoreau M."/>
            <person name="Rouard M."/>
            <person name="Rozas J."/>
            <person name="Tranchant-Dubreuil C."/>
            <person name="VanBuren R."/>
            <person name="Zhang Q."/>
            <person name="Andrade A.C."/>
            <person name="Argout X."/>
            <person name="Bertrand B."/>
            <person name="de Kochko A."/>
            <person name="Graziosi G."/>
            <person name="Henry R.J."/>
            <person name="Jayarama X."/>
            <person name="Ming R."/>
            <person name="Nagai C."/>
            <person name="Rounsley S."/>
            <person name="Sankoff D."/>
            <person name="Giuliano G."/>
            <person name="Albert V.A."/>
            <person name="Wincker P."/>
            <person name="Lashermes P."/>
        </authorList>
    </citation>
    <scope>NUCLEOTIDE SEQUENCE [LARGE SCALE GENOMIC DNA]</scope>
    <source>
        <strain evidence="2">cv. DH200-94</strain>
    </source>
</reference>
<evidence type="ECO:0000313" key="1">
    <source>
        <dbReference type="EMBL" id="CDP19357.1"/>
    </source>
</evidence>
<dbReference type="Proteomes" id="UP000295252">
    <property type="component" value="Unassembled WGS sequence"/>
</dbReference>
<protein>
    <submittedName>
        <fullName evidence="1">DH200=94 genomic scaffold, scaffold_454</fullName>
    </submittedName>
</protein>
<organism evidence="1 2">
    <name type="scientific">Coffea canephora</name>
    <name type="common">Robusta coffee</name>
    <dbReference type="NCBI Taxonomy" id="49390"/>
    <lineage>
        <taxon>Eukaryota</taxon>
        <taxon>Viridiplantae</taxon>
        <taxon>Streptophyta</taxon>
        <taxon>Embryophyta</taxon>
        <taxon>Tracheophyta</taxon>
        <taxon>Spermatophyta</taxon>
        <taxon>Magnoliopsida</taxon>
        <taxon>eudicotyledons</taxon>
        <taxon>Gunneridae</taxon>
        <taxon>Pentapetalae</taxon>
        <taxon>asterids</taxon>
        <taxon>lamiids</taxon>
        <taxon>Gentianales</taxon>
        <taxon>Rubiaceae</taxon>
        <taxon>Ixoroideae</taxon>
        <taxon>Gardenieae complex</taxon>
        <taxon>Bertiereae - Coffeeae clade</taxon>
        <taxon>Coffeeae</taxon>
        <taxon>Coffea</taxon>
    </lineage>
</organism>
<keyword evidence="2" id="KW-1185">Reference proteome</keyword>
<dbReference type="InParanoid" id="A0A068VFJ2"/>
<proteinExistence type="predicted"/>
<evidence type="ECO:0000313" key="2">
    <source>
        <dbReference type="Proteomes" id="UP000295252"/>
    </source>
</evidence>